<evidence type="ECO:0000313" key="3">
    <source>
        <dbReference type="EMBL" id="SEU12205.1"/>
    </source>
</evidence>
<evidence type="ECO:0000256" key="1">
    <source>
        <dbReference type="ARBA" id="ARBA00008984"/>
    </source>
</evidence>
<keyword evidence="4" id="KW-1185">Reference proteome</keyword>
<dbReference type="EMBL" id="FOIB01000005">
    <property type="protein sequence ID" value="SEU12205.1"/>
    <property type="molecule type" value="Genomic_DNA"/>
</dbReference>
<gene>
    <name evidence="3" type="ORF">SAMN05443572_10596</name>
</gene>
<organism evidence="3 4">
    <name type="scientific">Myxococcus fulvus</name>
    <dbReference type="NCBI Taxonomy" id="33"/>
    <lineage>
        <taxon>Bacteria</taxon>
        <taxon>Pseudomonadati</taxon>
        <taxon>Myxococcota</taxon>
        <taxon>Myxococcia</taxon>
        <taxon>Myxococcales</taxon>
        <taxon>Cystobacterineae</taxon>
        <taxon>Myxococcaceae</taxon>
        <taxon>Myxococcus</taxon>
    </lineage>
</organism>
<dbReference type="InterPro" id="IPR001455">
    <property type="entry name" value="TusA-like"/>
</dbReference>
<comment type="caution">
    <text evidence="3">The sequence shown here is derived from an EMBL/GenBank/DDBJ whole genome shotgun (WGS) entry which is preliminary data.</text>
</comment>
<evidence type="ECO:0000259" key="2">
    <source>
        <dbReference type="PROSITE" id="PS01148"/>
    </source>
</evidence>
<dbReference type="PANTHER" id="PTHR33279:SF2">
    <property type="entry name" value="SULFUR CARRIER PROTEIN TUSA"/>
    <property type="match status" value="1"/>
</dbReference>
<proteinExistence type="inferred from homology"/>
<dbReference type="Pfam" id="PF01206">
    <property type="entry name" value="TusA"/>
    <property type="match status" value="1"/>
</dbReference>
<accession>A0ABY1CJK7</accession>
<dbReference type="RefSeq" id="WP_245772354.1">
    <property type="nucleotide sequence ID" value="NZ_BJXR01000048.1"/>
</dbReference>
<dbReference type="Gene3D" id="3.30.110.40">
    <property type="entry name" value="TusA-like domain"/>
    <property type="match status" value="1"/>
</dbReference>
<dbReference type="PROSITE" id="PS01148">
    <property type="entry name" value="UPF0033"/>
    <property type="match status" value="1"/>
</dbReference>
<dbReference type="InterPro" id="IPR036868">
    <property type="entry name" value="TusA-like_sf"/>
</dbReference>
<dbReference type="Proteomes" id="UP000183760">
    <property type="component" value="Unassembled WGS sequence"/>
</dbReference>
<name>A0ABY1CJK7_MYXFU</name>
<dbReference type="SUPFAM" id="SSF64307">
    <property type="entry name" value="SirA-like"/>
    <property type="match status" value="1"/>
</dbReference>
<comment type="similarity">
    <text evidence="1">Belongs to the sulfur carrier protein TusA family.</text>
</comment>
<evidence type="ECO:0000313" key="4">
    <source>
        <dbReference type="Proteomes" id="UP000183760"/>
    </source>
</evidence>
<sequence>MADSSRMDNSVRVDTSGRPCPVPILEIAKAMRRLPVGTLVELVSTDRGLEADLPAWCEATGHELVRLERRETSYVGWVRKVG</sequence>
<dbReference type="CDD" id="cd00291">
    <property type="entry name" value="SirA_YedF_YeeD"/>
    <property type="match status" value="1"/>
</dbReference>
<reference evidence="3 4" key="1">
    <citation type="submission" date="2016-10" db="EMBL/GenBank/DDBJ databases">
        <authorList>
            <person name="Varghese N."/>
            <person name="Submissions S."/>
        </authorList>
    </citation>
    <scope>NUCLEOTIDE SEQUENCE [LARGE SCALE GENOMIC DNA]</scope>
    <source>
        <strain evidence="3 4">DSM 16525</strain>
    </source>
</reference>
<protein>
    <submittedName>
        <fullName evidence="3">TusA-related sulfurtransferase</fullName>
    </submittedName>
</protein>
<dbReference type="PANTHER" id="PTHR33279">
    <property type="entry name" value="SULFUR CARRIER PROTEIN YEDF-RELATED"/>
    <property type="match status" value="1"/>
</dbReference>
<feature type="domain" description="UPF0033" evidence="2">
    <location>
        <begin position="13"/>
        <end position="37"/>
    </location>
</feature>